<name>A0A238YV09_HALEZ</name>
<organism evidence="2 3">
    <name type="scientific">Halorubrum ezzemoulense</name>
    <name type="common">Halorubrum chaoviator</name>
    <dbReference type="NCBI Taxonomy" id="337243"/>
    <lineage>
        <taxon>Archaea</taxon>
        <taxon>Methanobacteriati</taxon>
        <taxon>Methanobacteriota</taxon>
        <taxon>Stenosarchaea group</taxon>
        <taxon>Halobacteria</taxon>
        <taxon>Halobacteriales</taxon>
        <taxon>Haloferacaceae</taxon>
        <taxon>Halorubrum</taxon>
    </lineage>
</organism>
<feature type="domain" description="DUF7837" evidence="1">
    <location>
        <begin position="5"/>
        <end position="49"/>
    </location>
</feature>
<proteinExistence type="predicted"/>
<dbReference type="AlphaFoldDB" id="A0A238YV09"/>
<dbReference type="InterPro" id="IPR057159">
    <property type="entry name" value="DUF7837"/>
</dbReference>
<evidence type="ECO:0000313" key="3">
    <source>
        <dbReference type="Proteomes" id="UP000198297"/>
    </source>
</evidence>
<dbReference type="Pfam" id="PF25207">
    <property type="entry name" value="DUF7837"/>
    <property type="match status" value="1"/>
</dbReference>
<accession>A0A238YV09</accession>
<dbReference type="EMBL" id="FZNK01000019">
    <property type="protein sequence ID" value="SNR74561.1"/>
    <property type="molecule type" value="Genomic_DNA"/>
</dbReference>
<evidence type="ECO:0000313" key="2">
    <source>
        <dbReference type="EMBL" id="SNR74561.1"/>
    </source>
</evidence>
<dbReference type="Proteomes" id="UP000198297">
    <property type="component" value="Unassembled WGS sequence"/>
</dbReference>
<reference evidence="2 3" key="1">
    <citation type="submission" date="2017-06" db="EMBL/GenBank/DDBJ databases">
        <authorList>
            <person name="Kim H.J."/>
            <person name="Triplett B.A."/>
        </authorList>
    </citation>
    <scope>NUCLEOTIDE SEQUENCE [LARGE SCALE GENOMIC DNA]</scope>
    <source>
        <strain evidence="2 3">DSM 19316</strain>
    </source>
</reference>
<evidence type="ECO:0000259" key="1">
    <source>
        <dbReference type="Pfam" id="PF25207"/>
    </source>
</evidence>
<sequence>MTANNSVLGSCPQCGHEISEVWVMIEYETTEGEAGVWAECPNCETIVDPIHDKPK</sequence>
<protein>
    <recommendedName>
        <fullName evidence="1">DUF7837 domain-containing protein</fullName>
    </recommendedName>
</protein>
<gene>
    <name evidence="2" type="ORF">SAMN06266787_1199</name>
</gene>